<name>A0A0N5DBG3_THECL</name>
<dbReference type="Proteomes" id="UP000276776">
    <property type="component" value="Unassembled WGS sequence"/>
</dbReference>
<reference evidence="4" key="1">
    <citation type="submission" date="2017-02" db="UniProtKB">
        <authorList>
            <consortium name="WormBaseParasite"/>
        </authorList>
    </citation>
    <scope>IDENTIFICATION</scope>
</reference>
<evidence type="ECO:0000313" key="2">
    <source>
        <dbReference type="EMBL" id="VDN08213.1"/>
    </source>
</evidence>
<evidence type="ECO:0000256" key="1">
    <source>
        <dbReference type="SAM" id="SignalP"/>
    </source>
</evidence>
<evidence type="ECO:0000313" key="4">
    <source>
        <dbReference type="WBParaSite" id="TCLT_0001052501-mRNA-1"/>
    </source>
</evidence>
<keyword evidence="1" id="KW-0732">Signal</keyword>
<keyword evidence="3" id="KW-1185">Reference proteome</keyword>
<organism evidence="4">
    <name type="scientific">Thelazia callipaeda</name>
    <name type="common">Oriental eyeworm</name>
    <name type="synonym">Parasitic nematode</name>
    <dbReference type="NCBI Taxonomy" id="103827"/>
    <lineage>
        <taxon>Eukaryota</taxon>
        <taxon>Metazoa</taxon>
        <taxon>Ecdysozoa</taxon>
        <taxon>Nematoda</taxon>
        <taxon>Chromadorea</taxon>
        <taxon>Rhabditida</taxon>
        <taxon>Spirurina</taxon>
        <taxon>Spiruromorpha</taxon>
        <taxon>Thelazioidea</taxon>
        <taxon>Thelaziidae</taxon>
        <taxon>Thelazia</taxon>
    </lineage>
</organism>
<accession>A0A0N5DBG3</accession>
<dbReference type="WBParaSite" id="TCLT_0001052501-mRNA-1">
    <property type="protein sequence ID" value="TCLT_0001052501-mRNA-1"/>
    <property type="gene ID" value="TCLT_0001052501"/>
</dbReference>
<gene>
    <name evidence="2" type="ORF">TCLT_LOCUS10514</name>
</gene>
<sequence length="234" mass="26167">MKKSTIIILLECFLIFPTLSLFSFNCCPVVKIPSLFCTPCDNSPAPSISSIIAPQPPPPPLTNVQPISQHYPIYTSPTGQAYQIVPAASQFSYSQDPSQQQGHFVYPQQGHPVYQQEGHPVYPQQGLPIYTPQEQSMPNSVSQIRQAAFSSQQQELPQTTQDLLKEVKEPFQAKVEAPQQTLCKTQEQQITVQLAKSNADFGNEIMDNILSEKVYGKSHEREILVKIGFDKFTL</sequence>
<dbReference type="AlphaFoldDB" id="A0A0N5DBG3"/>
<feature type="signal peptide" evidence="1">
    <location>
        <begin position="1"/>
        <end position="20"/>
    </location>
</feature>
<evidence type="ECO:0000313" key="3">
    <source>
        <dbReference type="Proteomes" id="UP000276776"/>
    </source>
</evidence>
<proteinExistence type="predicted"/>
<dbReference type="EMBL" id="UYYF01005151">
    <property type="protein sequence ID" value="VDN08213.1"/>
    <property type="molecule type" value="Genomic_DNA"/>
</dbReference>
<feature type="chain" id="PRO_5043126760" evidence="1">
    <location>
        <begin position="21"/>
        <end position="234"/>
    </location>
</feature>
<protein>
    <submittedName>
        <fullName evidence="2 4">Uncharacterized protein</fullName>
    </submittedName>
</protein>
<reference evidence="2 3" key="2">
    <citation type="submission" date="2018-11" db="EMBL/GenBank/DDBJ databases">
        <authorList>
            <consortium name="Pathogen Informatics"/>
        </authorList>
    </citation>
    <scope>NUCLEOTIDE SEQUENCE [LARGE SCALE GENOMIC DNA]</scope>
</reference>